<proteinExistence type="predicted"/>
<protein>
    <submittedName>
        <fullName evidence="3">Wobble nucleotide-excising tRNase</fullName>
    </submittedName>
</protein>
<accession>A0A841KX20</accession>
<dbReference type="InterPro" id="IPR027417">
    <property type="entry name" value="P-loop_NTPase"/>
</dbReference>
<dbReference type="Proteomes" id="UP000579281">
    <property type="component" value="Unassembled WGS sequence"/>
</dbReference>
<reference evidence="3 4" key="1">
    <citation type="submission" date="2020-08" db="EMBL/GenBank/DDBJ databases">
        <title>Genomic Encyclopedia of Type Strains, Phase IV (KMG-IV): sequencing the most valuable type-strain genomes for metagenomic binning, comparative biology and taxonomic classification.</title>
        <authorList>
            <person name="Goeker M."/>
        </authorList>
    </citation>
    <scope>NUCLEOTIDE SEQUENCE [LARGE SCALE GENOMIC DNA]</scope>
    <source>
        <strain evidence="3 4">DSM 103526</strain>
    </source>
</reference>
<feature type="coiled-coil region" evidence="1">
    <location>
        <begin position="191"/>
        <end position="218"/>
    </location>
</feature>
<dbReference type="AlphaFoldDB" id="A0A841KX20"/>
<sequence length="417" mass="48698">MEAIIGGKQVFYEEVSNNFNNEDTTSCPYCLQPVTSEYKSALIASIHKVLSKVVDLHKSKLKALKMNKINFDKNIYRTLNKNVVDKCDTLVININLDIELYNSLIDRKFDNVYTPIHQEILGISERIAVANIALGELETLRKTHNEAILQKDKIFNSLIKLNKELFRYVIEENHNQYILLKKQKLEVEILLSSLATEKQKIQSELNQLLQQKKSIKIAVEHINKGIQYVFFSPNRFELRAEDDEYKLYSNGYPVKPSDISCGERNIIALCYFFTQMMDNLDEVDMYTRESLLVIDDPVSSLDFENRIGILSYLKSQVLRIMFGNRHSKLILFTHDLSSFFDIEKMAEEIKESCEKKYGKHSTDFHLHELQNKALKDFRYKKRNEYTLLLESIYRYGVEETAEDEIVIVIRLLNKKAC</sequence>
<dbReference type="SUPFAM" id="SSF52540">
    <property type="entry name" value="P-loop containing nucleoside triphosphate hydrolases"/>
    <property type="match status" value="1"/>
</dbReference>
<dbReference type="Gene3D" id="3.40.50.300">
    <property type="entry name" value="P-loop containing nucleotide triphosphate hydrolases"/>
    <property type="match status" value="1"/>
</dbReference>
<keyword evidence="1" id="KW-0175">Coiled coil</keyword>
<name>A0A841KX20_9FIRM</name>
<organism evidence="3 4">
    <name type="scientific">Anaerosolibacter carboniphilus</name>
    <dbReference type="NCBI Taxonomy" id="1417629"/>
    <lineage>
        <taxon>Bacteria</taxon>
        <taxon>Bacillati</taxon>
        <taxon>Bacillota</taxon>
        <taxon>Clostridia</taxon>
        <taxon>Peptostreptococcales</taxon>
        <taxon>Thermotaleaceae</taxon>
        <taxon>Anaerosolibacter</taxon>
    </lineage>
</organism>
<evidence type="ECO:0000259" key="2">
    <source>
        <dbReference type="Pfam" id="PF13166"/>
    </source>
</evidence>
<feature type="domain" description="Protein CR006 P-loop" evidence="2">
    <location>
        <begin position="21"/>
        <end position="395"/>
    </location>
</feature>
<evidence type="ECO:0000256" key="1">
    <source>
        <dbReference type="SAM" id="Coils"/>
    </source>
</evidence>
<dbReference type="Pfam" id="PF13166">
    <property type="entry name" value="AAA_13"/>
    <property type="match status" value="1"/>
</dbReference>
<dbReference type="EMBL" id="JACHEN010000030">
    <property type="protein sequence ID" value="MBB6217907.1"/>
    <property type="molecule type" value="Genomic_DNA"/>
</dbReference>
<evidence type="ECO:0000313" key="4">
    <source>
        <dbReference type="Proteomes" id="UP000579281"/>
    </source>
</evidence>
<evidence type="ECO:0000313" key="3">
    <source>
        <dbReference type="EMBL" id="MBB6217907.1"/>
    </source>
</evidence>
<gene>
    <name evidence="3" type="ORF">HNQ80_004043</name>
</gene>
<dbReference type="InterPro" id="IPR026866">
    <property type="entry name" value="CR006_AAA"/>
</dbReference>
<keyword evidence="4" id="KW-1185">Reference proteome</keyword>
<dbReference type="RefSeq" id="WP_184312413.1">
    <property type="nucleotide sequence ID" value="NZ_JACHEN010000030.1"/>
</dbReference>
<comment type="caution">
    <text evidence="3">The sequence shown here is derived from an EMBL/GenBank/DDBJ whole genome shotgun (WGS) entry which is preliminary data.</text>
</comment>